<sequence length="250" mass="28929">MNPTDSYQKIFSKKKRVLAVFAHPDDAELYAGGTIARLTQDGKTVRIVKVTSGNRGSRQEKVTIAELENIRESEDRVAMQVFGITKENNVYLRINDGEVDNSLETIGIIAKQIRLFRPDLIITHNPEDVFIRFDKDVNWVNHRDHRNTAKSTIDAAYPYSRDLLFFPKHFEDPRAASHATTEFLLVDYYDHPDLVYIDVTDHIETRIKAHAAHSSQYTVDHARASADFFTKLPQYPKNKRFERFRYVLAD</sequence>
<gene>
    <name evidence="1" type="ORF">A2973_02060</name>
</gene>
<dbReference type="GO" id="GO:0016811">
    <property type="term" value="F:hydrolase activity, acting on carbon-nitrogen (but not peptide) bonds, in linear amides"/>
    <property type="evidence" value="ECO:0007669"/>
    <property type="project" value="TreeGrafter"/>
</dbReference>
<dbReference type="EMBL" id="MFJZ01000035">
    <property type="protein sequence ID" value="OGG29837.1"/>
    <property type="molecule type" value="Genomic_DNA"/>
</dbReference>
<evidence type="ECO:0008006" key="3">
    <source>
        <dbReference type="Google" id="ProtNLM"/>
    </source>
</evidence>
<dbReference type="PANTHER" id="PTHR12993:SF11">
    <property type="entry name" value="N-ACETYLGLUCOSAMINYL-PHOSPHATIDYLINOSITOL DE-N-ACETYLASE"/>
    <property type="match status" value="1"/>
</dbReference>
<dbReference type="PANTHER" id="PTHR12993">
    <property type="entry name" value="N-ACETYLGLUCOSAMINYL-PHOSPHATIDYLINOSITOL DE-N-ACETYLASE-RELATED"/>
    <property type="match status" value="1"/>
</dbReference>
<name>A0A1F6AZV2_9BACT</name>
<dbReference type="AlphaFoldDB" id="A0A1F6AZV2"/>
<dbReference type="Gene3D" id="3.40.50.10320">
    <property type="entry name" value="LmbE-like"/>
    <property type="match status" value="1"/>
</dbReference>
<organism evidence="1 2">
    <name type="scientific">Candidatus Gottesmanbacteria bacterium RIFCSPLOWO2_01_FULL_49_10</name>
    <dbReference type="NCBI Taxonomy" id="1798396"/>
    <lineage>
        <taxon>Bacteria</taxon>
        <taxon>Candidatus Gottesmaniibacteriota</taxon>
    </lineage>
</organism>
<reference evidence="1 2" key="1">
    <citation type="journal article" date="2016" name="Nat. Commun.">
        <title>Thousands of microbial genomes shed light on interconnected biogeochemical processes in an aquifer system.</title>
        <authorList>
            <person name="Anantharaman K."/>
            <person name="Brown C.T."/>
            <person name="Hug L.A."/>
            <person name="Sharon I."/>
            <person name="Castelle C.J."/>
            <person name="Probst A.J."/>
            <person name="Thomas B.C."/>
            <person name="Singh A."/>
            <person name="Wilkins M.J."/>
            <person name="Karaoz U."/>
            <person name="Brodie E.L."/>
            <person name="Williams K.H."/>
            <person name="Hubbard S.S."/>
            <person name="Banfield J.F."/>
        </authorList>
    </citation>
    <scope>NUCLEOTIDE SEQUENCE [LARGE SCALE GENOMIC DNA]</scope>
</reference>
<comment type="caution">
    <text evidence="1">The sequence shown here is derived from an EMBL/GenBank/DDBJ whole genome shotgun (WGS) entry which is preliminary data.</text>
</comment>
<dbReference type="InterPro" id="IPR003737">
    <property type="entry name" value="GlcNAc_PI_deacetylase-related"/>
</dbReference>
<evidence type="ECO:0000313" key="2">
    <source>
        <dbReference type="Proteomes" id="UP000176409"/>
    </source>
</evidence>
<accession>A0A1F6AZV2</accession>
<dbReference type="Proteomes" id="UP000176409">
    <property type="component" value="Unassembled WGS sequence"/>
</dbReference>
<dbReference type="InterPro" id="IPR024078">
    <property type="entry name" value="LmbE-like_dom_sf"/>
</dbReference>
<proteinExistence type="predicted"/>
<dbReference type="Pfam" id="PF02585">
    <property type="entry name" value="PIG-L"/>
    <property type="match status" value="1"/>
</dbReference>
<evidence type="ECO:0000313" key="1">
    <source>
        <dbReference type="EMBL" id="OGG29837.1"/>
    </source>
</evidence>
<protein>
    <recommendedName>
        <fullName evidence="3">GlcNAc-PI de-N-acetylase</fullName>
    </recommendedName>
</protein>
<dbReference type="SUPFAM" id="SSF102588">
    <property type="entry name" value="LmbE-like"/>
    <property type="match status" value="1"/>
</dbReference>
<dbReference type="STRING" id="1798396.A2973_02060"/>